<evidence type="ECO:0000256" key="4">
    <source>
        <dbReference type="ARBA" id="ARBA00022737"/>
    </source>
</evidence>
<keyword evidence="7" id="KW-0539">Nucleus</keyword>
<keyword evidence="3" id="KW-0479">Metal-binding</keyword>
<organism evidence="12 13">
    <name type="scientific">Mytilus edulis</name>
    <name type="common">Blue mussel</name>
    <dbReference type="NCBI Taxonomy" id="6550"/>
    <lineage>
        <taxon>Eukaryota</taxon>
        <taxon>Metazoa</taxon>
        <taxon>Spiralia</taxon>
        <taxon>Lophotrochozoa</taxon>
        <taxon>Mollusca</taxon>
        <taxon>Bivalvia</taxon>
        <taxon>Autobranchia</taxon>
        <taxon>Pteriomorphia</taxon>
        <taxon>Mytilida</taxon>
        <taxon>Mytiloidea</taxon>
        <taxon>Mytilidae</taxon>
        <taxon>Mytilinae</taxon>
        <taxon>Mytilus</taxon>
    </lineage>
</organism>
<evidence type="ECO:0000256" key="3">
    <source>
        <dbReference type="ARBA" id="ARBA00022723"/>
    </source>
</evidence>
<dbReference type="SMART" id="SM00355">
    <property type="entry name" value="ZnF_C2H2"/>
    <property type="match status" value="5"/>
</dbReference>
<evidence type="ECO:0000313" key="12">
    <source>
        <dbReference type="EMBL" id="CAG2229146.1"/>
    </source>
</evidence>
<dbReference type="InterPro" id="IPR013087">
    <property type="entry name" value="Znf_C2H2_type"/>
</dbReference>
<comment type="similarity">
    <text evidence="2">Belongs to the krueppel C2H2-type zinc-finger protein family.</text>
</comment>
<evidence type="ECO:0000313" key="13">
    <source>
        <dbReference type="Proteomes" id="UP000683360"/>
    </source>
</evidence>
<dbReference type="AlphaFoldDB" id="A0A8S3TFX6"/>
<evidence type="ECO:0000259" key="11">
    <source>
        <dbReference type="PROSITE" id="PS50157"/>
    </source>
</evidence>
<dbReference type="Proteomes" id="UP000683360">
    <property type="component" value="Unassembled WGS sequence"/>
</dbReference>
<keyword evidence="6" id="KW-0862">Zinc</keyword>
<evidence type="ECO:0000256" key="1">
    <source>
        <dbReference type="ARBA" id="ARBA00004123"/>
    </source>
</evidence>
<dbReference type="PANTHER" id="PTHR24394">
    <property type="entry name" value="ZINC FINGER PROTEIN"/>
    <property type="match status" value="1"/>
</dbReference>
<feature type="compositionally biased region" description="Basic and acidic residues" evidence="9">
    <location>
        <begin position="825"/>
        <end position="835"/>
    </location>
</feature>
<protein>
    <recommendedName>
        <fullName evidence="11">C2H2-type domain-containing protein</fullName>
    </recommendedName>
</protein>
<proteinExistence type="inferred from homology"/>
<sequence>MKIWITPVLILAYAALVTCQNAGNNFGNFGGTGMNMGTNSGPTFGNTQTFPTGQNTMGANQNAMAGMNQNSFGMAQNSFANAGANSLGTATSLTSNPALTVGSGGSLTPDQRFLSVARLQPTGPARQPSAAGGAPNAGGGFQSFDPFSNQAGQGPPGAGGFTNQGQGFTNQGQGFTNQGQGFTNQGQGFQNQGQGFTNQGQGFTNQGQGFTNQGQDFSNQGQGFGNQGGNQGNGFGNQGGNGFGNNQNSFGLGDGADFFNDNNVQNLQQNNNNNNQPFGQQGGQFGAMGGFARGPMMGGPLFAGSPFQTVGGFSDFGGGSGFASPFSPFGGNMGASFDQFSSPFGGSSFFAGAPSFGGMGGGLPGFGGSSFGDGFGGSGFGGGFGGSGFGGGSIFLDGVTIMDISCEMELPFTESSSLTGTSFEHSSADLPVKLLGSSEDVDHLLHGNPDKHLSAADFKLDLGVANDLVSEFGMSNESLMMPEEQAEEYSISDAALEGGIRPAVTSSNIVAMDNINYVHSIPLISTLSGIQTVQVIPFGYLISGAKPNTNQQTETTQVNINSFNQSTPTHIQTVHNAVVIGNLMMLKDVNQSQNNNQAKQVDTDVRATTEKCLSKVKLSNNKTTNVEMSRRVANKKNMVNNRLHINQSTSLQNKVQSSQKNTKIKIDGKTISLTFEVKDVRQCDLTEWQTISQDTSTSKETNSVTTSTVDKEEKLVPMVTKSSPQLQIFTNVKDASDNTKYVSLLKGQNSCLTLRKNENTLENKTGNTKMDIDKDFVEESESSKCTDTAANSESATNESKDSSDTTKDKTEELENEVLTLLANASKERTRVEQEQSKGIPGRKKSGKPCGNLPTNEELFKCDICGLEFNRHGNFTRHKLIHDVRFKDRYKCSVCERKFLQRCDLKRHLLIHSNQEPYRCQECGKGYIRRSDLVVHMRFHKKERVFACPYCSDKKFCQSGDLNRHVRNVHLHSSTHKCGHCDRQFSKEPALIQHQYTCHGNVLSQNSKKRSKGGLSNSAGNKGKSANKKKTDVA</sequence>
<evidence type="ECO:0000256" key="6">
    <source>
        <dbReference type="ARBA" id="ARBA00022833"/>
    </source>
</evidence>
<feature type="compositionally biased region" description="Gly residues" evidence="9">
    <location>
        <begin position="280"/>
        <end position="290"/>
    </location>
</feature>
<dbReference type="InterPro" id="IPR036236">
    <property type="entry name" value="Znf_C2H2_sf"/>
</dbReference>
<feature type="region of interest" description="Disordered" evidence="9">
    <location>
        <begin position="777"/>
        <end position="848"/>
    </location>
</feature>
<name>A0A8S3TFX6_MYTED</name>
<feature type="region of interest" description="Disordered" evidence="9">
    <location>
        <begin position="121"/>
        <end position="290"/>
    </location>
</feature>
<accession>A0A8S3TFX6</accession>
<feature type="compositionally biased region" description="Gly residues" evidence="9">
    <location>
        <begin position="222"/>
        <end position="243"/>
    </location>
</feature>
<feature type="domain" description="C2H2-type" evidence="11">
    <location>
        <begin position="859"/>
        <end position="881"/>
    </location>
</feature>
<dbReference type="GO" id="GO:0008270">
    <property type="term" value="F:zinc ion binding"/>
    <property type="evidence" value="ECO:0007669"/>
    <property type="project" value="UniProtKB-KW"/>
</dbReference>
<keyword evidence="13" id="KW-1185">Reference proteome</keyword>
<keyword evidence="10" id="KW-0732">Signal</keyword>
<gene>
    <name evidence="12" type="ORF">MEDL_42002</name>
</gene>
<feature type="compositionally biased region" description="Polar residues" evidence="9">
    <location>
        <begin position="785"/>
        <end position="797"/>
    </location>
</feature>
<dbReference type="PROSITE" id="PS50157">
    <property type="entry name" value="ZINC_FINGER_C2H2_2"/>
    <property type="match status" value="4"/>
</dbReference>
<evidence type="ECO:0000256" key="7">
    <source>
        <dbReference type="ARBA" id="ARBA00023242"/>
    </source>
</evidence>
<feature type="domain" description="C2H2-type" evidence="11">
    <location>
        <begin position="917"/>
        <end position="944"/>
    </location>
</feature>
<dbReference type="Pfam" id="PF00096">
    <property type="entry name" value="zf-C2H2"/>
    <property type="match status" value="2"/>
</dbReference>
<evidence type="ECO:0000256" key="5">
    <source>
        <dbReference type="ARBA" id="ARBA00022771"/>
    </source>
</evidence>
<feature type="compositionally biased region" description="Basic and acidic residues" evidence="9">
    <location>
        <begin position="798"/>
        <end position="812"/>
    </location>
</feature>
<evidence type="ECO:0000256" key="2">
    <source>
        <dbReference type="ARBA" id="ARBA00006991"/>
    </source>
</evidence>
<dbReference type="Gene3D" id="3.30.160.60">
    <property type="entry name" value="Classic Zinc Finger"/>
    <property type="match status" value="4"/>
</dbReference>
<dbReference type="GO" id="GO:0005634">
    <property type="term" value="C:nucleus"/>
    <property type="evidence" value="ECO:0007669"/>
    <property type="project" value="UniProtKB-SubCell"/>
</dbReference>
<comment type="caution">
    <text evidence="12">The sequence shown here is derived from an EMBL/GenBank/DDBJ whole genome shotgun (WGS) entry which is preliminary data.</text>
</comment>
<dbReference type="PANTHER" id="PTHR24394:SF29">
    <property type="entry name" value="MYONEURIN"/>
    <property type="match status" value="1"/>
</dbReference>
<dbReference type="PROSITE" id="PS00028">
    <property type="entry name" value="ZINC_FINGER_C2H2_1"/>
    <property type="match status" value="4"/>
</dbReference>
<reference evidence="12" key="1">
    <citation type="submission" date="2021-03" db="EMBL/GenBank/DDBJ databases">
        <authorList>
            <person name="Bekaert M."/>
        </authorList>
    </citation>
    <scope>NUCLEOTIDE SEQUENCE</scope>
</reference>
<keyword evidence="4" id="KW-0677">Repeat</keyword>
<dbReference type="SUPFAM" id="SSF57667">
    <property type="entry name" value="beta-beta-alpha zinc fingers"/>
    <property type="match status" value="3"/>
</dbReference>
<feature type="region of interest" description="Disordered" evidence="9">
    <location>
        <begin position="1003"/>
        <end position="1033"/>
    </location>
</feature>
<feature type="compositionally biased region" description="Low complexity" evidence="9">
    <location>
        <begin position="258"/>
        <end position="279"/>
    </location>
</feature>
<evidence type="ECO:0000256" key="9">
    <source>
        <dbReference type="SAM" id="MobiDB-lite"/>
    </source>
</evidence>
<dbReference type="FunFam" id="3.30.160.60:FF:000383">
    <property type="entry name" value="Uncharacterized protein"/>
    <property type="match status" value="1"/>
</dbReference>
<dbReference type="GO" id="GO:0000981">
    <property type="term" value="F:DNA-binding transcription factor activity, RNA polymerase II-specific"/>
    <property type="evidence" value="ECO:0007669"/>
    <property type="project" value="TreeGrafter"/>
</dbReference>
<dbReference type="OrthoDB" id="6077919at2759"/>
<feature type="domain" description="C2H2-type" evidence="11">
    <location>
        <begin position="889"/>
        <end position="916"/>
    </location>
</feature>
<feature type="domain" description="C2H2-type" evidence="11">
    <location>
        <begin position="975"/>
        <end position="998"/>
    </location>
</feature>
<keyword evidence="5 8" id="KW-0863">Zinc-finger</keyword>
<evidence type="ECO:0000256" key="8">
    <source>
        <dbReference type="PROSITE-ProRule" id="PRU00042"/>
    </source>
</evidence>
<feature type="signal peptide" evidence="10">
    <location>
        <begin position="1"/>
        <end position="19"/>
    </location>
</feature>
<dbReference type="EMBL" id="CAJPWZ010002016">
    <property type="protein sequence ID" value="CAG2229146.1"/>
    <property type="molecule type" value="Genomic_DNA"/>
</dbReference>
<feature type="compositionally biased region" description="Low complexity" evidence="9">
    <location>
        <begin position="163"/>
        <end position="221"/>
    </location>
</feature>
<evidence type="ECO:0000256" key="10">
    <source>
        <dbReference type="SAM" id="SignalP"/>
    </source>
</evidence>
<comment type="subcellular location">
    <subcellularLocation>
        <location evidence="1">Nucleus</location>
    </subcellularLocation>
</comment>
<feature type="chain" id="PRO_5035766930" description="C2H2-type domain-containing protein" evidence="10">
    <location>
        <begin position="20"/>
        <end position="1033"/>
    </location>
</feature>